<dbReference type="VEuPathDB" id="TriTrypDB:TcIL3000_10_13080"/>
<dbReference type="Gene3D" id="2.160.20.70">
    <property type="match status" value="3"/>
</dbReference>
<dbReference type="SUPFAM" id="SSF56112">
    <property type="entry name" value="Protein kinase-like (PK-like)"/>
    <property type="match status" value="1"/>
</dbReference>
<feature type="domain" description="C-CAP/cofactor C-like" evidence="3">
    <location>
        <begin position="1189"/>
        <end position="1328"/>
    </location>
</feature>
<feature type="region of interest" description="Disordered" evidence="2">
    <location>
        <begin position="1578"/>
        <end position="1625"/>
    </location>
</feature>
<protein>
    <recommendedName>
        <fullName evidence="3">C-CAP/cofactor C-like domain-containing protein</fullName>
    </recommendedName>
</protein>
<feature type="compositionally biased region" description="Low complexity" evidence="2">
    <location>
        <begin position="1607"/>
        <end position="1620"/>
    </location>
</feature>
<dbReference type="GO" id="GO:0006892">
    <property type="term" value="P:post-Golgi vesicle-mediated transport"/>
    <property type="evidence" value="ECO:0007669"/>
    <property type="project" value="TreeGrafter"/>
</dbReference>
<dbReference type="Pfam" id="PF07986">
    <property type="entry name" value="TBCC"/>
    <property type="match status" value="2"/>
</dbReference>
<name>G0UYQ8_TRYCI</name>
<dbReference type="PANTHER" id="PTHR15440:SF0">
    <property type="entry name" value="PROTEIN XRP2"/>
    <property type="match status" value="1"/>
</dbReference>
<feature type="domain" description="C-CAP/cofactor C-like" evidence="3">
    <location>
        <begin position="974"/>
        <end position="1097"/>
    </location>
</feature>
<dbReference type="InterPro" id="IPR011009">
    <property type="entry name" value="Kinase-like_dom_sf"/>
</dbReference>
<dbReference type="InterPro" id="IPR039093">
    <property type="entry name" value="XRP2"/>
</dbReference>
<feature type="region of interest" description="Disordered" evidence="2">
    <location>
        <begin position="1"/>
        <end position="23"/>
    </location>
</feature>
<dbReference type="GO" id="GO:0005929">
    <property type="term" value="C:cilium"/>
    <property type="evidence" value="ECO:0007669"/>
    <property type="project" value="TreeGrafter"/>
</dbReference>
<dbReference type="InterPro" id="IPR016098">
    <property type="entry name" value="CAP/MinC_C"/>
</dbReference>
<accession>G0UYQ8</accession>
<comment type="similarity">
    <text evidence="1">Belongs to the TBCC family.</text>
</comment>
<evidence type="ECO:0000256" key="2">
    <source>
        <dbReference type="SAM" id="MobiDB-lite"/>
    </source>
</evidence>
<evidence type="ECO:0000259" key="3">
    <source>
        <dbReference type="PROSITE" id="PS51329"/>
    </source>
</evidence>
<sequence length="1691" mass="184940">MNFDDSTDVEEVGSLEMSHSHTPAALPGRRVNVISNDVLIERNDVQSLIIDGFDDMGGPGNDGTSLPAGLATTSREYFHHQMLEVEDGPVRPAARRGRQEIRGEGRLGIPVSDNPENSAKMKSLVKGKANMPYRASDSDGAVALSDVVVDDAASWDAMLQSMARIDMTLMSCFYVGHDTVSDDTGINEKGRHTEVMIKTFSPFYYKCSTGMLNKERTDGHEGGAMALDTLRRLVSHMRSVQLSLTEKGLLCNTKGSPGSHKLRGDGEEADANGKSDRFDHTEREEEVVCRGTHSIHVDSSCRLIGVVDVDSCTVSLADIIAHNFHPFSQDELAVVVKSIVNKLVLVHDAGVAHGCLHAGNVLCGTDRGYVCLTSPCAVLSNPLFPADASFISPRRAVAMKPLVDLLTSGTPEGKVEGVFSWTCDPVFHHAVLECFGCVEGSDICPNTNDDVYAVGILTLSCLLGVPPLCTATLREVVYTLAPYYEGTEGSCEEKGNVSLLLGGLFSSTYLVQRTRLAGYSSDFVSALMDFVGFCLRAGVCVSGGEVVTATDLLKHPFLTNFDDSLKAGTAAYEENAPNDETIGLTQGERILHRLSYNALVALEAVRSDCGTTPFVPRLCRNSIFTARLNALQASPLSKGGDSDTLPGDDAIGVNWPQLDMKSPHWRVQLRDSAKYWQCGLYNSPSTLRHPSFCTNEDDISVVLEVFKSKGLRLDTDAHTLVWQNKINDRLVLHKAEVTSGYLETADTLILRNLRDCVLEVLLRFRHIVLINVKGCELLFGPCYFCYCNTLSDCSSVAIASAHLVVHDIKRVNFYLGFCASPRCHDNNSQWEDVCISPYCIAYEGLSADYAAVPLPQEHVATVMPSENEQTPQELIKGTLELCSTLGRGQDYPYSHALAAFGSRFIHEDDNVSDVFLYPLEVRRKSIQIARIHGGGGGSPARDGTRFFTSDVTRHRLWQSRHHGTYDDMSLKNEEAKAALLKSGAERVCPIIFILDIVSDCVIRDCSNCTVVILGSTETIMLQRCSNMKVFLIGREIVLEDCNMVEAYVIATELLLLSRCKGLDIFPLAVRVPCIEEILDAVVGGCEDESLQEELLDALQGGDITNLNAVTRCENDPQAISMQGCENVKFDGTSPLMFTVDFVFTDTEPSTFFFSAWSGSRNMNDWVVVPLTAHVYGATDITEDSVHVLPPVRFHDLVNVALPRVSGTISGRVLPSRSTTPPPLVEVVFERIAMGMVHIDDAIETLFIRKCTGPLEIAVFAAKRIIMESCEHVTVHAACCTLLAVECHACHTALHVNAMPRYVDCTGMQASTANIASSYSEAFLERAGVLTGVNAFSEPVVKRSNAPQAGTVHSPDMVSNMDSIESVEMAFAVLHNPVTLVPPRALVNFGCDDVPLIDAMASCVTYEESTRKTFDASMIAALMFLSSRTPEENYTDELSEVSVVEEVSISDVVPSSPPLPTERTPLPLSPKRHVDPHDVRLNMKEERNTIAGNAICPEPTPYKAVARTSTLEREEKTPADASEEKDDRKHQVTAATTTAEVSGDKRGAPAAPPCEKATKAIHDIRTISVETTRKDYVDEKNERKDGEEVVRKNSEEHREDLVKRTTARESSAGSAASAFAAKDNTVDNHTKAQKKFELVVHPSEVNRVRFAVARAVRAADEMNSTNGSRVTALEQLQRRAESAINWLRSLRR</sequence>
<dbReference type="InterPro" id="IPR017901">
    <property type="entry name" value="C-CAP_CF_C-like"/>
</dbReference>
<feature type="domain" description="C-CAP/cofactor C-like" evidence="3">
    <location>
        <begin position="707"/>
        <end position="854"/>
    </location>
</feature>
<evidence type="ECO:0000256" key="1">
    <source>
        <dbReference type="ARBA" id="ARBA00008848"/>
    </source>
</evidence>
<proteinExistence type="inferred from homology"/>
<feature type="region of interest" description="Disordered" evidence="2">
    <location>
        <begin position="251"/>
        <end position="278"/>
    </location>
</feature>
<feature type="region of interest" description="Disordered" evidence="2">
    <location>
        <begin position="1451"/>
        <end position="1473"/>
    </location>
</feature>
<feature type="compositionally biased region" description="Acidic residues" evidence="2">
    <location>
        <begin position="1"/>
        <end position="13"/>
    </location>
</feature>
<dbReference type="PANTHER" id="PTHR15440">
    <property type="entry name" value="XRP2 PROTEIN"/>
    <property type="match status" value="1"/>
</dbReference>
<dbReference type="Gene3D" id="1.10.510.10">
    <property type="entry name" value="Transferase(Phosphotransferase) domain 1"/>
    <property type="match status" value="1"/>
</dbReference>
<dbReference type="GO" id="GO:1990075">
    <property type="term" value="C:periciliary membrane compartment"/>
    <property type="evidence" value="ECO:0007669"/>
    <property type="project" value="TreeGrafter"/>
</dbReference>
<feature type="compositionally biased region" description="Basic and acidic residues" evidence="2">
    <location>
        <begin position="1578"/>
        <end position="1606"/>
    </location>
</feature>
<dbReference type="InterPro" id="IPR012945">
    <property type="entry name" value="Tubulin-bd_cofactor_C_dom"/>
</dbReference>
<feature type="compositionally biased region" description="Basic and acidic residues" evidence="2">
    <location>
        <begin position="262"/>
        <end position="278"/>
    </location>
</feature>
<dbReference type="GO" id="GO:0005096">
    <property type="term" value="F:GTPase activator activity"/>
    <property type="evidence" value="ECO:0007669"/>
    <property type="project" value="InterPro"/>
</dbReference>
<dbReference type="PROSITE" id="PS51329">
    <property type="entry name" value="C_CAP_COFACTOR_C"/>
    <property type="match status" value="3"/>
</dbReference>
<organism evidence="4">
    <name type="scientific">Trypanosoma congolense (strain IL3000)</name>
    <dbReference type="NCBI Taxonomy" id="1068625"/>
    <lineage>
        <taxon>Eukaryota</taxon>
        <taxon>Discoba</taxon>
        <taxon>Euglenozoa</taxon>
        <taxon>Kinetoplastea</taxon>
        <taxon>Metakinetoplastina</taxon>
        <taxon>Trypanosomatida</taxon>
        <taxon>Trypanosomatidae</taxon>
        <taxon>Trypanosoma</taxon>
        <taxon>Nannomonas</taxon>
    </lineage>
</organism>
<reference evidence="4" key="1">
    <citation type="journal article" date="2012" name="Proc. Natl. Acad. Sci. U.S.A.">
        <title>Antigenic diversity is generated by distinct evolutionary mechanisms in African trypanosome species.</title>
        <authorList>
            <person name="Jackson A.P."/>
            <person name="Berry A."/>
            <person name="Aslett M."/>
            <person name="Allison H.C."/>
            <person name="Burton P."/>
            <person name="Vavrova-Anderson J."/>
            <person name="Brown R."/>
            <person name="Browne H."/>
            <person name="Corton N."/>
            <person name="Hauser H."/>
            <person name="Gamble J."/>
            <person name="Gilderthorp R."/>
            <person name="Marcello L."/>
            <person name="McQuillan J."/>
            <person name="Otto T.D."/>
            <person name="Quail M.A."/>
            <person name="Sanders M.J."/>
            <person name="van Tonder A."/>
            <person name="Ginger M.L."/>
            <person name="Field M.C."/>
            <person name="Barry J.D."/>
            <person name="Hertz-Fowler C."/>
            <person name="Berriman M."/>
        </authorList>
    </citation>
    <scope>NUCLEOTIDE SEQUENCE</scope>
    <source>
        <strain evidence="4">IL3000</strain>
    </source>
</reference>
<evidence type="ECO:0000313" key="4">
    <source>
        <dbReference type="EMBL" id="CCC94525.1"/>
    </source>
</evidence>
<gene>
    <name evidence="4" type="ORF">TCIL3000_10_13080</name>
</gene>
<dbReference type="EMBL" id="HE575323">
    <property type="protein sequence ID" value="CCC94525.1"/>
    <property type="molecule type" value="Genomic_DNA"/>
</dbReference>
<feature type="region of interest" description="Disordered" evidence="2">
    <location>
        <begin position="1507"/>
        <end position="1553"/>
    </location>
</feature>